<organism evidence="1 2">
    <name type="scientific">Enterococcus gallinarum</name>
    <dbReference type="NCBI Taxonomy" id="1353"/>
    <lineage>
        <taxon>Bacteria</taxon>
        <taxon>Bacillati</taxon>
        <taxon>Bacillota</taxon>
        <taxon>Bacilli</taxon>
        <taxon>Lactobacillales</taxon>
        <taxon>Enterococcaceae</taxon>
        <taxon>Enterococcus</taxon>
    </lineage>
</organism>
<feature type="non-terminal residue" evidence="1">
    <location>
        <position position="1"/>
    </location>
</feature>
<dbReference type="InterPro" id="IPR032466">
    <property type="entry name" value="Metal_Hydrolase"/>
</dbReference>
<protein>
    <submittedName>
        <fullName evidence="1">Deaminase</fullName>
    </submittedName>
</protein>
<dbReference type="EMBL" id="WVTI01000495">
    <property type="protein sequence ID" value="MXS28093.1"/>
    <property type="molecule type" value="Genomic_DNA"/>
</dbReference>
<dbReference type="SUPFAM" id="SSF51556">
    <property type="entry name" value="Metallo-dependent hydrolases"/>
    <property type="match status" value="1"/>
</dbReference>
<sequence length="104" mass="11784">RQAGVSVHLGSDGFFDSWSSNVSGDLFEKLRNFCEMTGKITEEQLTQAYVHGCGKEAPFSFEEERLWFTEGDEANFIFTEAASTAEVIARKPQKRQIMLKGQWV</sequence>
<reference evidence="1 2" key="1">
    <citation type="submission" date="2019-04" db="EMBL/GenBank/DDBJ databases">
        <title>Step-wise assembly of the neonatal virome modulated by breast feeding.</title>
        <authorList>
            <person name="Liang G."/>
            <person name="Bushman F."/>
        </authorList>
    </citation>
    <scope>NUCLEOTIDE SEQUENCE [LARGE SCALE GENOMIC DNA]</scope>
    <source>
        <strain evidence="1 2">E3404</strain>
    </source>
</reference>
<name>A0A6I4XKK6_ENTGA</name>
<comment type="caution">
    <text evidence="1">The sequence shown here is derived from an EMBL/GenBank/DDBJ whole genome shotgun (WGS) entry which is preliminary data.</text>
</comment>
<evidence type="ECO:0000313" key="2">
    <source>
        <dbReference type="Proteomes" id="UP000439965"/>
    </source>
</evidence>
<dbReference type="Gene3D" id="2.30.40.10">
    <property type="entry name" value="Urease, subunit C, domain 1"/>
    <property type="match status" value="1"/>
</dbReference>
<dbReference type="AlphaFoldDB" id="A0A6I4XKK6"/>
<accession>A0A6I4XKK6</accession>
<evidence type="ECO:0000313" key="1">
    <source>
        <dbReference type="EMBL" id="MXS28093.1"/>
    </source>
</evidence>
<dbReference type="Proteomes" id="UP000439965">
    <property type="component" value="Unassembled WGS sequence"/>
</dbReference>
<dbReference type="Gene3D" id="3.20.20.140">
    <property type="entry name" value="Metal-dependent hydrolases"/>
    <property type="match status" value="1"/>
</dbReference>
<dbReference type="InterPro" id="IPR011059">
    <property type="entry name" value="Metal-dep_hydrolase_composite"/>
</dbReference>
<proteinExistence type="predicted"/>
<dbReference type="GO" id="GO:0016810">
    <property type="term" value="F:hydrolase activity, acting on carbon-nitrogen (but not peptide) bonds"/>
    <property type="evidence" value="ECO:0007669"/>
    <property type="project" value="InterPro"/>
</dbReference>
<gene>
    <name evidence="1" type="ORF">GTI89_18800</name>
</gene>